<dbReference type="InterPro" id="IPR036188">
    <property type="entry name" value="FAD/NAD-bd_sf"/>
</dbReference>
<keyword evidence="4" id="KW-0274">FAD</keyword>
<evidence type="ECO:0000256" key="2">
    <source>
        <dbReference type="ARBA" id="ARBA00010989"/>
    </source>
</evidence>
<dbReference type="Gene3D" id="3.30.9.10">
    <property type="entry name" value="D-Amino Acid Oxidase, subunit A, domain 2"/>
    <property type="match status" value="1"/>
</dbReference>
<dbReference type="Gene3D" id="3.50.50.60">
    <property type="entry name" value="FAD/NAD(P)-binding domain"/>
    <property type="match status" value="1"/>
</dbReference>
<dbReference type="PANTHER" id="PTHR10961:SF10">
    <property type="entry name" value="FAD DEPENDENT OXIDOREDUCTASE DOMAIN-CONTAINING PROTEIN"/>
    <property type="match status" value="1"/>
</dbReference>
<name>A0A9N8EQS9_9STRA</name>
<keyword evidence="9" id="KW-1185">Reference proteome</keyword>
<keyword evidence="3" id="KW-0285">Flavoprotein</keyword>
<keyword evidence="5" id="KW-0560">Oxidoreductase</keyword>
<evidence type="ECO:0000256" key="1">
    <source>
        <dbReference type="ARBA" id="ARBA00001974"/>
    </source>
</evidence>
<dbReference type="Proteomes" id="UP001153069">
    <property type="component" value="Unassembled WGS sequence"/>
</dbReference>
<dbReference type="InterPro" id="IPR006076">
    <property type="entry name" value="FAD-dep_OxRdtase"/>
</dbReference>
<comment type="similarity">
    <text evidence="2">Belongs to the MSOX/MTOX family.</text>
</comment>
<feature type="region of interest" description="Disordered" evidence="6">
    <location>
        <begin position="22"/>
        <end position="46"/>
    </location>
</feature>
<evidence type="ECO:0000256" key="3">
    <source>
        <dbReference type="ARBA" id="ARBA00022630"/>
    </source>
</evidence>
<dbReference type="SUPFAM" id="SSF51905">
    <property type="entry name" value="FAD/NAD(P)-binding domain"/>
    <property type="match status" value="1"/>
</dbReference>
<feature type="compositionally biased region" description="Polar residues" evidence="6">
    <location>
        <begin position="32"/>
        <end position="41"/>
    </location>
</feature>
<feature type="domain" description="FAD dependent oxidoreductase" evidence="7">
    <location>
        <begin position="75"/>
        <end position="463"/>
    </location>
</feature>
<dbReference type="EMBL" id="CAICTM010001687">
    <property type="protein sequence ID" value="CAB9525527.1"/>
    <property type="molecule type" value="Genomic_DNA"/>
</dbReference>
<sequence>MSCHAIGDGGKLALGLQDLGSLSSPEKERSRFSNPMQTTPSRAAESQAMHPFSLVVTLMASNSNNNAIDTPIIYDLAVVGRGMIGSAAARHAAVLLLGQKAKEEVSVKIALIGPSEDDSTKEVYGAHYDEGRITRKTDPDPIWAELASRSIDRYPDISIGSSCSSFYQECGHLAVSNTGSMVIQNRLDNLERMKLTESSSIELLCDNQQLTERFPYLHFPDGCEGILEPKNAGYISARGLVDAQCQRAQELGVDLINRVVERIRPKDEHFELRCSNGDVTIHAKKVLVATGAFTNYRDLVPAQLDLTPIKTQTVHFLLDKADATRLVSMPSIIFKDTKHWAYMLPPIRYPDGTIRLKLGGGTIMEDDDDDDDHDRRSMHSYQELVDWYNNKGGDAAATQEMTELLHRFVPNLSTTTMQVVVNTCATLHTPTRQAYVGEVLPGWAVATGGNGFAAKSSDELGRLGALCVLDPEAFSQETICGHPVAEVLKPLVVGETTGSTATNDKRH</sequence>
<dbReference type="OrthoDB" id="424974at2759"/>
<comment type="caution">
    <text evidence="8">The sequence shown here is derived from an EMBL/GenBank/DDBJ whole genome shotgun (WGS) entry which is preliminary data.</text>
</comment>
<dbReference type="PANTHER" id="PTHR10961">
    <property type="entry name" value="PEROXISOMAL SARCOSINE OXIDASE"/>
    <property type="match status" value="1"/>
</dbReference>
<gene>
    <name evidence="8" type="ORF">SEMRO_1689_G291320.1</name>
</gene>
<comment type="cofactor">
    <cofactor evidence="1">
        <name>FAD</name>
        <dbReference type="ChEBI" id="CHEBI:57692"/>
    </cofactor>
</comment>
<evidence type="ECO:0000259" key="7">
    <source>
        <dbReference type="Pfam" id="PF01266"/>
    </source>
</evidence>
<protein>
    <submittedName>
        <fullName evidence="8">FAD dependent oxidoreductase</fullName>
    </submittedName>
</protein>
<organism evidence="8 9">
    <name type="scientific">Seminavis robusta</name>
    <dbReference type="NCBI Taxonomy" id="568900"/>
    <lineage>
        <taxon>Eukaryota</taxon>
        <taxon>Sar</taxon>
        <taxon>Stramenopiles</taxon>
        <taxon>Ochrophyta</taxon>
        <taxon>Bacillariophyta</taxon>
        <taxon>Bacillariophyceae</taxon>
        <taxon>Bacillariophycidae</taxon>
        <taxon>Naviculales</taxon>
        <taxon>Naviculaceae</taxon>
        <taxon>Seminavis</taxon>
    </lineage>
</organism>
<dbReference type="Pfam" id="PF01266">
    <property type="entry name" value="DAO"/>
    <property type="match status" value="1"/>
</dbReference>
<proteinExistence type="inferred from homology"/>
<evidence type="ECO:0000313" key="8">
    <source>
        <dbReference type="EMBL" id="CAB9525527.1"/>
    </source>
</evidence>
<evidence type="ECO:0000313" key="9">
    <source>
        <dbReference type="Proteomes" id="UP001153069"/>
    </source>
</evidence>
<evidence type="ECO:0000256" key="5">
    <source>
        <dbReference type="ARBA" id="ARBA00023002"/>
    </source>
</evidence>
<evidence type="ECO:0000256" key="4">
    <source>
        <dbReference type="ARBA" id="ARBA00022827"/>
    </source>
</evidence>
<dbReference type="GO" id="GO:0008115">
    <property type="term" value="F:sarcosine oxidase activity"/>
    <property type="evidence" value="ECO:0007669"/>
    <property type="project" value="TreeGrafter"/>
</dbReference>
<dbReference type="InterPro" id="IPR045170">
    <property type="entry name" value="MTOX"/>
</dbReference>
<dbReference type="GO" id="GO:0050660">
    <property type="term" value="F:flavin adenine dinucleotide binding"/>
    <property type="evidence" value="ECO:0007669"/>
    <property type="project" value="InterPro"/>
</dbReference>
<accession>A0A9N8EQS9</accession>
<evidence type="ECO:0000256" key="6">
    <source>
        <dbReference type="SAM" id="MobiDB-lite"/>
    </source>
</evidence>
<dbReference type="AlphaFoldDB" id="A0A9N8EQS9"/>
<reference evidence="8" key="1">
    <citation type="submission" date="2020-06" db="EMBL/GenBank/DDBJ databases">
        <authorList>
            <consortium name="Plant Systems Biology data submission"/>
        </authorList>
    </citation>
    <scope>NUCLEOTIDE SEQUENCE</scope>
    <source>
        <strain evidence="8">D6</strain>
    </source>
</reference>